<feature type="compositionally biased region" description="Basic and acidic residues" evidence="1">
    <location>
        <begin position="455"/>
        <end position="464"/>
    </location>
</feature>
<proteinExistence type="predicted"/>
<dbReference type="Proteomes" id="UP000005459">
    <property type="component" value="Unassembled WGS sequence"/>
</dbReference>
<accession>F9UIY5</accession>
<dbReference type="EMBL" id="AFWV01000040">
    <property type="protein sequence ID" value="EGV15834.1"/>
    <property type="molecule type" value="Genomic_DNA"/>
</dbReference>
<keyword evidence="3" id="KW-1185">Reference proteome</keyword>
<evidence type="ECO:0000313" key="3">
    <source>
        <dbReference type="Proteomes" id="UP000005459"/>
    </source>
</evidence>
<name>F9UIY5_9GAMM</name>
<dbReference type="AlphaFoldDB" id="F9UIY5"/>
<dbReference type="PATRIC" id="fig|768671.3.peg.5134"/>
<dbReference type="eggNOG" id="COG5571">
    <property type="taxonomic scope" value="Bacteria"/>
</dbReference>
<evidence type="ECO:0000256" key="1">
    <source>
        <dbReference type="SAM" id="MobiDB-lite"/>
    </source>
</evidence>
<gene>
    <name evidence="2" type="ORF">ThimaDRAFT_4888</name>
</gene>
<reference evidence="2 3" key="1">
    <citation type="submission" date="2011-06" db="EMBL/GenBank/DDBJ databases">
        <title>The draft genome of Thiocapsa marina 5811.</title>
        <authorList>
            <consortium name="US DOE Joint Genome Institute (JGI-PGF)"/>
            <person name="Lucas S."/>
            <person name="Han J."/>
            <person name="Cheng J.-F."/>
            <person name="Goodwin L."/>
            <person name="Pitluck S."/>
            <person name="Peters L."/>
            <person name="Land M.L."/>
            <person name="Hauser L."/>
            <person name="Vogl K."/>
            <person name="Liu Z."/>
            <person name="Imhoff J."/>
            <person name="Thiel V."/>
            <person name="Frigaard N.-U."/>
            <person name="Bryant D."/>
            <person name="Woyke T.J."/>
        </authorList>
    </citation>
    <scope>NUCLEOTIDE SEQUENCE [LARGE SCALE GENOMIC DNA]</scope>
    <source>
        <strain evidence="2 3">5811</strain>
    </source>
</reference>
<protein>
    <submittedName>
        <fullName evidence="2">Uncharacterized protein</fullName>
    </submittedName>
</protein>
<sequence>MTILTSPDGNNWTFIPTLQTYNLHNAVWSGSEFAVAVDGGRVAVSPDGIAWEILDIGAGEQVNGITWQGRSFVTVANLNRASRSLCPWGDGLSLAGNRWTQIAIPALNTTSMAISTIFSGVSGTYTAPATGANDTWIINGRDADIPAYYEFSDTSGVVNQDDGYWIKRWGTTTSNIEIPPLSANATPLVISNGNCPSTVGCYEIPLVAPESGADRANLVSFPLPYPVAWWEVVVEVDGEAYTPAGAGEAGFMRPEYYMWNGTAYETFDDATPGMIGILQPWQGIWVMVKAAASGKSPKLLIPAIPKLSQATPGEATPWVARALDWLIPSASADSPDEAVIQSHAGGKSKQDKPIKEAKIGLKDREALRNRDGRAIQAGQNWYVRFIAEETTESMVDRNNVFGQLDGTEAGYDRRDLPSLAPAGSPYLNVVFPHPEWEVRPGDYNSDYRPVPIPEDTGKGKGKIDKRNKKGQGADSWRIEVRSDQPRDIMLRWEGPQEIINRSVLVDDLTGIEYPLKLKKKADPSLENGFAFNMSETTHSFTWRYLGR</sequence>
<evidence type="ECO:0000313" key="2">
    <source>
        <dbReference type="EMBL" id="EGV15834.1"/>
    </source>
</evidence>
<organism evidence="2 3">
    <name type="scientific">Thiocapsa marina 5811</name>
    <dbReference type="NCBI Taxonomy" id="768671"/>
    <lineage>
        <taxon>Bacteria</taxon>
        <taxon>Pseudomonadati</taxon>
        <taxon>Pseudomonadota</taxon>
        <taxon>Gammaproteobacteria</taxon>
        <taxon>Chromatiales</taxon>
        <taxon>Chromatiaceae</taxon>
        <taxon>Thiocapsa</taxon>
    </lineage>
</organism>
<feature type="region of interest" description="Disordered" evidence="1">
    <location>
        <begin position="442"/>
        <end position="475"/>
    </location>
</feature>